<evidence type="ECO:0000313" key="4">
    <source>
        <dbReference type="Proteomes" id="UP001470230"/>
    </source>
</evidence>
<dbReference type="InterPro" id="IPR036388">
    <property type="entry name" value="WH-like_DNA-bd_sf"/>
</dbReference>
<reference evidence="3 4" key="1">
    <citation type="submission" date="2024-04" db="EMBL/GenBank/DDBJ databases">
        <title>Tritrichomonas musculus Genome.</title>
        <authorList>
            <person name="Alves-Ferreira E."/>
            <person name="Grigg M."/>
            <person name="Lorenzi H."/>
            <person name="Galac M."/>
        </authorList>
    </citation>
    <scope>NUCLEOTIDE SEQUENCE [LARGE SCALE GENOMIC DNA]</scope>
    <source>
        <strain evidence="3 4">EAF2021</strain>
    </source>
</reference>
<feature type="compositionally biased region" description="Polar residues" evidence="1">
    <location>
        <begin position="476"/>
        <end position="487"/>
    </location>
</feature>
<protein>
    <recommendedName>
        <fullName evidence="2">SWIRM domain-containing protein</fullName>
    </recommendedName>
</protein>
<dbReference type="Gene3D" id="1.10.10.10">
    <property type="entry name" value="Winged helix-like DNA-binding domain superfamily/Winged helix DNA-binding domain"/>
    <property type="match status" value="1"/>
</dbReference>
<dbReference type="Proteomes" id="UP001470230">
    <property type="component" value="Unassembled WGS sequence"/>
</dbReference>
<dbReference type="Pfam" id="PF04433">
    <property type="entry name" value="SWIRM"/>
    <property type="match status" value="1"/>
</dbReference>
<keyword evidence="4" id="KW-1185">Reference proteome</keyword>
<evidence type="ECO:0000256" key="1">
    <source>
        <dbReference type="SAM" id="MobiDB-lite"/>
    </source>
</evidence>
<gene>
    <name evidence="3" type="ORF">M9Y10_019194</name>
</gene>
<comment type="caution">
    <text evidence="3">The sequence shown here is derived from an EMBL/GenBank/DDBJ whole genome shotgun (WGS) entry which is preliminary data.</text>
</comment>
<dbReference type="SUPFAM" id="SSF46689">
    <property type="entry name" value="Homeodomain-like"/>
    <property type="match status" value="1"/>
</dbReference>
<organism evidence="3 4">
    <name type="scientific">Tritrichomonas musculus</name>
    <dbReference type="NCBI Taxonomy" id="1915356"/>
    <lineage>
        <taxon>Eukaryota</taxon>
        <taxon>Metamonada</taxon>
        <taxon>Parabasalia</taxon>
        <taxon>Tritrichomonadida</taxon>
        <taxon>Tritrichomonadidae</taxon>
        <taxon>Tritrichomonas</taxon>
    </lineage>
</organism>
<accession>A0ABR2HIW1</accession>
<evidence type="ECO:0000313" key="3">
    <source>
        <dbReference type="EMBL" id="KAK8848138.1"/>
    </source>
</evidence>
<feature type="region of interest" description="Disordered" evidence="1">
    <location>
        <begin position="475"/>
        <end position="504"/>
    </location>
</feature>
<evidence type="ECO:0000259" key="2">
    <source>
        <dbReference type="PROSITE" id="PS50934"/>
    </source>
</evidence>
<dbReference type="InterPro" id="IPR009057">
    <property type="entry name" value="Homeodomain-like_sf"/>
</dbReference>
<sequence length="504" mass="58613">MSLSQDPFNSALDSVTKFREFDITIVRGPTNPLENTQEFVSTYKAIQVVHPSEPVVIPNRASFFDFATISPFEEQFSFSHEPYYKEIRNFIVAIYRIFSTRYLPYTLCRRSIKAPAHLTLKIWKFLQKYGLINYQINQKTRPCSIIPQFDRWPFDRWPQLIYTVNDKLFANDQYYKRIHPVARNIQPTNEYQQQNVCMYMQSPYVSPDKTPNGAEVPGLMSFGNWTKQEIEALINAFKPDQRQQPQIQRQQPQLAQSLQLLQQNPQNLQNLQNLQNISNFQNLQNFSIQKIPNIQNIQNLQNFQNLQNQQNQSLQQNRFLGPDTWQQVSQKVKTKTPEECAAMIAMMPIPFDAINLGSKNIKNEDGTVRPEYTTADHLLREIALSHNKSMRIVHRAVEGVGNEKAQRIMKDQLIDLPNDSNEAASILAMNKIAKNAERMKLMHKARILECLKKTVDILRIDIQNKRKLINEAKADSNISRVSESEMTSSDEKMWSEQPNDNDNE</sequence>
<dbReference type="EMBL" id="JAPFFF010000027">
    <property type="protein sequence ID" value="KAK8848138.1"/>
    <property type="molecule type" value="Genomic_DNA"/>
</dbReference>
<dbReference type="PROSITE" id="PS50934">
    <property type="entry name" value="SWIRM"/>
    <property type="match status" value="1"/>
</dbReference>
<dbReference type="InterPro" id="IPR007526">
    <property type="entry name" value="SWIRM"/>
</dbReference>
<feature type="domain" description="SWIRM" evidence="2">
    <location>
        <begin position="84"/>
        <end position="143"/>
    </location>
</feature>
<proteinExistence type="predicted"/>
<name>A0ABR2HIW1_9EUKA</name>